<proteinExistence type="predicted"/>
<accession>A0A699R4P1</accession>
<feature type="non-terminal residue" evidence="1">
    <location>
        <position position="95"/>
    </location>
</feature>
<dbReference type="AlphaFoldDB" id="A0A699R4P1"/>
<dbReference type="PANTHER" id="PTHR16128:SF5">
    <property type="entry name" value="FAD_NAD(P)-BINDING OXIDOREDUCTASE FAMILY PROTEIN"/>
    <property type="match status" value="1"/>
</dbReference>
<sequence length="95" mass="10411">NGVVTSDKSTFSQRFTQVSGIPPPLDLNVIPVLADKVKDVPVRPCFALMLAFENPLSSIPLKGFSFENSEVLSWAICESSKPGRSTSSERWVLRS</sequence>
<reference evidence="1" key="1">
    <citation type="journal article" date="2019" name="Sci. Rep.">
        <title>Draft genome of Tanacetum cinerariifolium, the natural source of mosquito coil.</title>
        <authorList>
            <person name="Yamashiro T."/>
            <person name="Shiraishi A."/>
            <person name="Satake H."/>
            <person name="Nakayama K."/>
        </authorList>
    </citation>
    <scope>NUCLEOTIDE SEQUENCE</scope>
</reference>
<comment type="caution">
    <text evidence="1">The sequence shown here is derived from an EMBL/GenBank/DDBJ whole genome shotgun (WGS) entry which is preliminary data.</text>
</comment>
<name>A0A699R4P1_TANCI</name>
<feature type="non-terminal residue" evidence="1">
    <location>
        <position position="1"/>
    </location>
</feature>
<organism evidence="1">
    <name type="scientific">Tanacetum cinerariifolium</name>
    <name type="common">Dalmatian daisy</name>
    <name type="synonym">Chrysanthemum cinerariifolium</name>
    <dbReference type="NCBI Taxonomy" id="118510"/>
    <lineage>
        <taxon>Eukaryota</taxon>
        <taxon>Viridiplantae</taxon>
        <taxon>Streptophyta</taxon>
        <taxon>Embryophyta</taxon>
        <taxon>Tracheophyta</taxon>
        <taxon>Spermatophyta</taxon>
        <taxon>Magnoliopsida</taxon>
        <taxon>eudicotyledons</taxon>
        <taxon>Gunneridae</taxon>
        <taxon>Pentapetalae</taxon>
        <taxon>asterids</taxon>
        <taxon>campanulids</taxon>
        <taxon>Asterales</taxon>
        <taxon>Asteraceae</taxon>
        <taxon>Asteroideae</taxon>
        <taxon>Anthemideae</taxon>
        <taxon>Anthemidinae</taxon>
        <taxon>Tanacetum</taxon>
    </lineage>
</organism>
<protein>
    <submittedName>
        <fullName evidence="1">FAD/NAD(P)-binding oxidoreductase family protein</fullName>
    </submittedName>
</protein>
<dbReference type="EMBL" id="BKCJ011075648">
    <property type="protein sequence ID" value="GFC80565.1"/>
    <property type="molecule type" value="Genomic_DNA"/>
</dbReference>
<gene>
    <name evidence="1" type="ORF">Tci_852535</name>
</gene>
<dbReference type="PANTHER" id="PTHR16128">
    <property type="entry name" value="FAD/NAD(P)-BINDING OXIDOREDUCTASE FAMILY PROTEIN"/>
    <property type="match status" value="1"/>
</dbReference>
<evidence type="ECO:0000313" key="1">
    <source>
        <dbReference type="EMBL" id="GFC80565.1"/>
    </source>
</evidence>
<dbReference type="Gene3D" id="3.90.660.10">
    <property type="match status" value="1"/>
</dbReference>